<evidence type="ECO:0000256" key="1">
    <source>
        <dbReference type="ARBA" id="ARBA00022603"/>
    </source>
</evidence>
<dbReference type="Proteomes" id="UP000552038">
    <property type="component" value="Unassembled WGS sequence"/>
</dbReference>
<feature type="binding site" evidence="5">
    <location>
        <position position="219"/>
    </location>
    <ligand>
        <name>S-adenosyl-L-methionine</name>
        <dbReference type="ChEBI" id="CHEBI:59789"/>
    </ligand>
</feature>
<evidence type="ECO:0000256" key="4">
    <source>
        <dbReference type="ARBA" id="ARBA00048391"/>
    </source>
</evidence>
<comment type="caution">
    <text evidence="5">Lacks conserved residue(s) required for the propagation of feature annotation.</text>
</comment>
<dbReference type="InterPro" id="IPR004556">
    <property type="entry name" value="HemK-like"/>
</dbReference>
<evidence type="ECO:0000256" key="3">
    <source>
        <dbReference type="ARBA" id="ARBA00022691"/>
    </source>
</evidence>
<comment type="catalytic activity">
    <reaction evidence="4 5">
        <text>L-glutaminyl-[peptide chain release factor] + S-adenosyl-L-methionine = N(5)-methyl-L-glutaminyl-[peptide chain release factor] + S-adenosyl-L-homocysteine + H(+)</text>
        <dbReference type="Rhea" id="RHEA:42896"/>
        <dbReference type="Rhea" id="RHEA-COMP:10271"/>
        <dbReference type="Rhea" id="RHEA-COMP:10272"/>
        <dbReference type="ChEBI" id="CHEBI:15378"/>
        <dbReference type="ChEBI" id="CHEBI:30011"/>
        <dbReference type="ChEBI" id="CHEBI:57856"/>
        <dbReference type="ChEBI" id="CHEBI:59789"/>
        <dbReference type="ChEBI" id="CHEBI:61891"/>
        <dbReference type="EC" id="2.1.1.297"/>
    </reaction>
</comment>
<dbReference type="Gene3D" id="3.40.50.150">
    <property type="entry name" value="Vaccinia Virus protein VP39"/>
    <property type="match status" value="1"/>
</dbReference>
<keyword evidence="2 5" id="KW-0808">Transferase</keyword>
<evidence type="ECO:0000259" key="7">
    <source>
        <dbReference type="Pfam" id="PF17827"/>
    </source>
</evidence>
<dbReference type="EMBL" id="JABFOR010000007">
    <property type="protein sequence ID" value="NOJ70623.1"/>
    <property type="molecule type" value="Genomic_DNA"/>
</dbReference>
<dbReference type="PANTHER" id="PTHR18895:SF74">
    <property type="entry name" value="MTRF1L RELEASE FACTOR GLUTAMINE METHYLTRANSFERASE"/>
    <property type="match status" value="1"/>
</dbReference>
<dbReference type="Pfam" id="PF05175">
    <property type="entry name" value="MTS"/>
    <property type="match status" value="1"/>
</dbReference>
<protein>
    <recommendedName>
        <fullName evidence="5">Release factor glutamine methyltransferase</fullName>
        <shortName evidence="5">RF MTase</shortName>
        <ecNumber evidence="5">2.1.1.297</ecNumber>
    </recommendedName>
    <alternativeName>
        <fullName evidence="5">N5-glutamine methyltransferase PrmC</fullName>
    </alternativeName>
    <alternativeName>
        <fullName evidence="5">Protein-(glutamine-N5) MTase PrmC</fullName>
    </alternativeName>
    <alternativeName>
        <fullName evidence="5">Protein-glutamine N-methyltransferase PrmC</fullName>
    </alternativeName>
</protein>
<dbReference type="AlphaFoldDB" id="A0AAP6ZV09"/>
<dbReference type="NCBIfam" id="TIGR03534">
    <property type="entry name" value="RF_mod_PrmC"/>
    <property type="match status" value="1"/>
</dbReference>
<dbReference type="GO" id="GO:0003676">
    <property type="term" value="F:nucleic acid binding"/>
    <property type="evidence" value="ECO:0007669"/>
    <property type="project" value="InterPro"/>
</dbReference>
<dbReference type="PROSITE" id="PS00092">
    <property type="entry name" value="N6_MTASE"/>
    <property type="match status" value="1"/>
</dbReference>
<evidence type="ECO:0000313" key="9">
    <source>
        <dbReference type="Proteomes" id="UP000552038"/>
    </source>
</evidence>
<comment type="similarity">
    <text evidence="5">Belongs to the protein N5-glutamine methyltransferase family. PrmC subfamily.</text>
</comment>
<evidence type="ECO:0000256" key="5">
    <source>
        <dbReference type="HAMAP-Rule" id="MF_02126"/>
    </source>
</evidence>
<accession>A0AAP6ZV09</accession>
<dbReference type="GO" id="GO:0102559">
    <property type="term" value="F:peptide chain release factor N(5)-glutamine methyltransferase activity"/>
    <property type="evidence" value="ECO:0007669"/>
    <property type="project" value="UniProtKB-EC"/>
</dbReference>
<feature type="domain" description="Methyltransferase small" evidence="6">
    <location>
        <begin position="139"/>
        <end position="222"/>
    </location>
</feature>
<keyword evidence="3 5" id="KW-0949">S-adenosyl-L-methionine</keyword>
<keyword evidence="1 5" id="KW-0489">Methyltransferase</keyword>
<feature type="binding site" evidence="5">
    <location>
        <begin position="219"/>
        <end position="222"/>
    </location>
    <ligand>
        <name>substrate</name>
    </ligand>
</feature>
<sequence length="316" mass="34472">MSESCERNGERVQLNNAANNASYRLAWPVTIREAWVQASSFLAENGVDDAGHHAELLLRHVLGMERTAYLVALTEQLPEDAVAVFEEAISRRSTGEPTQYIMGEAYFYGLSFEVTPDVLIPRPETELLVEAVLAEADRLWSLEAQLRVVDIGTGSGAIACTLAHERPHWRVSAGDISPAALAVAKSNAERLGVAERMVWHQGDLLNPFAGCEMDILVSNPPYIPADDIAGLMREVRDYEPHTALDGGADGLDPYRRLVGMLTTLGKAPRLIGFEVGQGQARDVAALLAHAGYNEKLIIVPDLAGIERHVIGIRTME</sequence>
<evidence type="ECO:0000313" key="8">
    <source>
        <dbReference type="EMBL" id="NOJ70623.1"/>
    </source>
</evidence>
<feature type="binding site" evidence="5">
    <location>
        <position position="175"/>
    </location>
    <ligand>
        <name>S-adenosyl-L-methionine</name>
        <dbReference type="ChEBI" id="CHEBI:59789"/>
    </ligand>
</feature>
<reference evidence="8 9" key="1">
    <citation type="submission" date="2020-05" db="EMBL/GenBank/DDBJ databases">
        <title>Whole genome sequencing and identification of novel metabolites from Paenibacillus alvei strain JR949.</title>
        <authorList>
            <person name="Rajendhran J."/>
            <person name="Sree Pranav P."/>
            <person name="Mahalakshmi B."/>
            <person name="Karthikeyan R."/>
        </authorList>
    </citation>
    <scope>NUCLEOTIDE SEQUENCE [LARGE SCALE GENOMIC DNA]</scope>
    <source>
        <strain evidence="8 9">JR949</strain>
    </source>
</reference>
<feature type="binding site" evidence="5">
    <location>
        <begin position="152"/>
        <end position="156"/>
    </location>
    <ligand>
        <name>S-adenosyl-L-methionine</name>
        <dbReference type="ChEBI" id="CHEBI:59789"/>
    </ligand>
</feature>
<feature type="domain" description="Release factor glutamine methyltransferase N-terminal" evidence="7">
    <location>
        <begin position="33"/>
        <end position="103"/>
    </location>
</feature>
<dbReference type="Gene3D" id="1.10.8.10">
    <property type="entry name" value="DNA helicase RuvA subunit, C-terminal domain"/>
    <property type="match status" value="1"/>
</dbReference>
<dbReference type="SUPFAM" id="SSF53335">
    <property type="entry name" value="S-adenosyl-L-methionine-dependent methyltransferases"/>
    <property type="match status" value="1"/>
</dbReference>
<dbReference type="InterPro" id="IPR002052">
    <property type="entry name" value="DNA_methylase_N6_adenine_CS"/>
</dbReference>
<dbReference type="InterPro" id="IPR019874">
    <property type="entry name" value="RF_methyltr_PrmC"/>
</dbReference>
<dbReference type="InterPro" id="IPR040758">
    <property type="entry name" value="PrmC_N"/>
</dbReference>
<comment type="function">
    <text evidence="5">Methylates the class 1 translation termination release factors RF1/PrfA and RF2/PrfB on the glutamine residue of the universally conserved GGQ motif.</text>
</comment>
<proteinExistence type="inferred from homology"/>
<dbReference type="InterPro" id="IPR007848">
    <property type="entry name" value="Small_mtfrase_dom"/>
</dbReference>
<gene>
    <name evidence="5 8" type="primary">prmC</name>
    <name evidence="8" type="ORF">HMI46_08660</name>
</gene>
<evidence type="ECO:0000256" key="2">
    <source>
        <dbReference type="ARBA" id="ARBA00022679"/>
    </source>
</evidence>
<dbReference type="Pfam" id="PF17827">
    <property type="entry name" value="PrmC_N"/>
    <property type="match status" value="1"/>
</dbReference>
<dbReference type="RefSeq" id="WP_171416136.1">
    <property type="nucleotide sequence ID" value="NZ_JABFOR010000007.1"/>
</dbReference>
<organism evidence="8 9">
    <name type="scientific">Paenibacillus alvei</name>
    <name type="common">Bacillus alvei</name>
    <dbReference type="NCBI Taxonomy" id="44250"/>
    <lineage>
        <taxon>Bacteria</taxon>
        <taxon>Bacillati</taxon>
        <taxon>Bacillota</taxon>
        <taxon>Bacilli</taxon>
        <taxon>Bacillales</taxon>
        <taxon>Paenibacillaceae</taxon>
        <taxon>Paenibacillus</taxon>
    </lineage>
</organism>
<dbReference type="HAMAP" id="MF_02126">
    <property type="entry name" value="RF_methyltr_PrmC"/>
    <property type="match status" value="1"/>
</dbReference>
<comment type="caution">
    <text evidence="8">The sequence shown here is derived from an EMBL/GenBank/DDBJ whole genome shotgun (WGS) entry which is preliminary data.</text>
</comment>
<name>A0AAP6ZV09_PAEAL</name>
<evidence type="ECO:0000259" key="6">
    <source>
        <dbReference type="Pfam" id="PF05175"/>
    </source>
</evidence>
<dbReference type="InterPro" id="IPR029063">
    <property type="entry name" value="SAM-dependent_MTases_sf"/>
</dbReference>
<dbReference type="InterPro" id="IPR050320">
    <property type="entry name" value="N5-glutamine_MTase"/>
</dbReference>
<dbReference type="EC" id="2.1.1.297" evidence="5"/>
<dbReference type="PANTHER" id="PTHR18895">
    <property type="entry name" value="HEMK METHYLTRANSFERASE"/>
    <property type="match status" value="1"/>
</dbReference>
<dbReference type="CDD" id="cd02440">
    <property type="entry name" value="AdoMet_MTases"/>
    <property type="match status" value="1"/>
</dbReference>
<dbReference type="GO" id="GO:0032259">
    <property type="term" value="P:methylation"/>
    <property type="evidence" value="ECO:0007669"/>
    <property type="project" value="UniProtKB-KW"/>
</dbReference>
<dbReference type="NCBIfam" id="TIGR00536">
    <property type="entry name" value="hemK_fam"/>
    <property type="match status" value="1"/>
</dbReference>